<gene>
    <name evidence="3" type="ORF">J2X19_002068</name>
</gene>
<dbReference type="Gene3D" id="3.30.1150.10">
    <property type="match status" value="1"/>
</dbReference>
<dbReference type="EMBL" id="JAVDXT010000002">
    <property type="protein sequence ID" value="MDR7377389.1"/>
    <property type="molecule type" value="Genomic_DNA"/>
</dbReference>
<dbReference type="Pfam" id="PF13103">
    <property type="entry name" value="TonB_2"/>
    <property type="match status" value="1"/>
</dbReference>
<keyword evidence="2" id="KW-1133">Transmembrane helix</keyword>
<dbReference type="SUPFAM" id="SSF74653">
    <property type="entry name" value="TolA/TonB C-terminal domain"/>
    <property type="match status" value="1"/>
</dbReference>
<dbReference type="NCBIfam" id="TIGR02794">
    <property type="entry name" value="tolA_full"/>
    <property type="match status" value="1"/>
</dbReference>
<feature type="compositionally biased region" description="Pro residues" evidence="1">
    <location>
        <begin position="69"/>
        <end position="78"/>
    </location>
</feature>
<evidence type="ECO:0000256" key="2">
    <source>
        <dbReference type="SAM" id="Phobius"/>
    </source>
</evidence>
<dbReference type="RefSeq" id="WP_310373068.1">
    <property type="nucleotide sequence ID" value="NZ_JAVDXT010000002.1"/>
</dbReference>
<accession>A0ABU2C7Y0</accession>
<keyword evidence="2" id="KW-0472">Membrane</keyword>
<feature type="compositionally biased region" description="Basic and acidic residues" evidence="1">
    <location>
        <begin position="178"/>
        <end position="193"/>
    </location>
</feature>
<keyword evidence="4" id="KW-1185">Reference proteome</keyword>
<sequence length="319" mass="34307">MHAAPDSISLAPPQPPGMVRAFGLALLAHALLLVALTWSVNWKQTESATVEAEIWSSIPQQAAPKAVEAPPPPPPPPAEETRPPPKPVEKVQPPPAPEVKDADIALERAKKKREAEKLEQAQQEKLDKAKREKAKIEKDKQDALKAQKAEEEADKKRAEDKRAKEKKAAQEKQAALDAQRDETRRDETRKAQAEAKALAAQREANLKRMAGLAGATGGANATGSALQSAGPSSGYGGRVTAKVRPNIVFPDSIDGNPMADVEVRSAPDGTILSRKLVKSSGNKAWDDAVLKAIDKTETMPRDTDGRVPSPLTIGFRPKD</sequence>
<name>A0ABU2C7Y0_9BURK</name>
<feature type="compositionally biased region" description="Low complexity" evidence="1">
    <location>
        <begin position="214"/>
        <end position="226"/>
    </location>
</feature>
<evidence type="ECO:0000256" key="1">
    <source>
        <dbReference type="SAM" id="MobiDB-lite"/>
    </source>
</evidence>
<feature type="region of interest" description="Disordered" evidence="1">
    <location>
        <begin position="214"/>
        <end position="237"/>
    </location>
</feature>
<feature type="compositionally biased region" description="Basic and acidic residues" evidence="1">
    <location>
        <begin position="98"/>
        <end position="170"/>
    </location>
</feature>
<protein>
    <submittedName>
        <fullName evidence="3">Colicin import membrane protein</fullName>
    </submittedName>
</protein>
<comment type="caution">
    <text evidence="3">The sequence shown here is derived from an EMBL/GenBank/DDBJ whole genome shotgun (WGS) entry which is preliminary data.</text>
</comment>
<dbReference type="Proteomes" id="UP001180487">
    <property type="component" value="Unassembled WGS sequence"/>
</dbReference>
<feature type="region of interest" description="Disordered" evidence="1">
    <location>
        <begin position="60"/>
        <end position="200"/>
    </location>
</feature>
<dbReference type="InterPro" id="IPR014161">
    <property type="entry name" value="Tol-Pal_TolA"/>
</dbReference>
<organism evidence="3 4">
    <name type="scientific">Rhodoferax ferrireducens</name>
    <dbReference type="NCBI Taxonomy" id="192843"/>
    <lineage>
        <taxon>Bacteria</taxon>
        <taxon>Pseudomonadati</taxon>
        <taxon>Pseudomonadota</taxon>
        <taxon>Betaproteobacteria</taxon>
        <taxon>Burkholderiales</taxon>
        <taxon>Comamonadaceae</taxon>
        <taxon>Rhodoferax</taxon>
    </lineage>
</organism>
<evidence type="ECO:0000313" key="4">
    <source>
        <dbReference type="Proteomes" id="UP001180487"/>
    </source>
</evidence>
<feature type="transmembrane region" description="Helical" evidence="2">
    <location>
        <begin position="21"/>
        <end position="40"/>
    </location>
</feature>
<proteinExistence type="predicted"/>
<feature type="compositionally biased region" description="Basic and acidic residues" evidence="1">
    <location>
        <begin position="79"/>
        <end position="89"/>
    </location>
</feature>
<feature type="region of interest" description="Disordered" evidence="1">
    <location>
        <begin position="296"/>
        <end position="319"/>
    </location>
</feature>
<keyword evidence="2" id="KW-0812">Transmembrane</keyword>
<feature type="compositionally biased region" description="Basic and acidic residues" evidence="1">
    <location>
        <begin position="296"/>
        <end position="305"/>
    </location>
</feature>
<reference evidence="3 4" key="1">
    <citation type="submission" date="2023-07" db="EMBL/GenBank/DDBJ databases">
        <title>Sorghum-associated microbial communities from plants grown in Nebraska, USA.</title>
        <authorList>
            <person name="Schachtman D."/>
        </authorList>
    </citation>
    <scope>NUCLEOTIDE SEQUENCE [LARGE SCALE GENOMIC DNA]</scope>
    <source>
        <strain evidence="3 4">BE313</strain>
    </source>
</reference>
<evidence type="ECO:0000313" key="3">
    <source>
        <dbReference type="EMBL" id="MDR7377389.1"/>
    </source>
</evidence>